<dbReference type="EMBL" id="AUZX01009862">
    <property type="protein sequence ID" value="EQD50332.1"/>
    <property type="molecule type" value="Genomic_DNA"/>
</dbReference>
<accession>T1A0C4</accession>
<name>T1A0C4_9ZZZZ</name>
<dbReference type="SMART" id="SM01121">
    <property type="entry name" value="Dak1_2"/>
    <property type="match status" value="1"/>
</dbReference>
<dbReference type="Pfam" id="PF13684">
    <property type="entry name" value="FakA-like_C"/>
    <property type="match status" value="1"/>
</dbReference>
<reference evidence="2" key="2">
    <citation type="journal article" date="2014" name="ISME J.">
        <title>Microbial stratification in low pH oxic and suboxic macroscopic growths along an acid mine drainage.</title>
        <authorList>
            <person name="Mendez-Garcia C."/>
            <person name="Mesa V."/>
            <person name="Sprenger R.R."/>
            <person name="Richter M."/>
            <person name="Diez M.S."/>
            <person name="Solano J."/>
            <person name="Bargiela R."/>
            <person name="Golyshina O.V."/>
            <person name="Manteca A."/>
            <person name="Ramos J.L."/>
            <person name="Gallego J.R."/>
            <person name="Llorente I."/>
            <person name="Martins Dos Santos V.A."/>
            <person name="Jensen O.N."/>
            <person name="Pelaez A.I."/>
            <person name="Sanchez J."/>
            <person name="Ferrer M."/>
        </authorList>
    </citation>
    <scope>NUCLEOTIDE SEQUENCE</scope>
</reference>
<comment type="caution">
    <text evidence="2">The sequence shown here is derived from an EMBL/GenBank/DDBJ whole genome shotgun (WGS) entry which is preliminary data.</text>
</comment>
<proteinExistence type="predicted"/>
<protein>
    <submittedName>
        <fullName evidence="2">Dak phosphatase</fullName>
    </submittedName>
</protein>
<feature type="non-terminal residue" evidence="2">
    <location>
        <position position="128"/>
    </location>
</feature>
<evidence type="ECO:0000313" key="2">
    <source>
        <dbReference type="EMBL" id="EQD50332.1"/>
    </source>
</evidence>
<organism evidence="2">
    <name type="scientific">mine drainage metagenome</name>
    <dbReference type="NCBI Taxonomy" id="410659"/>
    <lineage>
        <taxon>unclassified sequences</taxon>
        <taxon>metagenomes</taxon>
        <taxon>ecological metagenomes</taxon>
    </lineage>
</organism>
<evidence type="ECO:0000259" key="1">
    <source>
        <dbReference type="SMART" id="SM01121"/>
    </source>
</evidence>
<reference evidence="2" key="1">
    <citation type="submission" date="2013-08" db="EMBL/GenBank/DDBJ databases">
        <authorList>
            <person name="Mendez C."/>
            <person name="Richter M."/>
            <person name="Ferrer M."/>
            <person name="Sanchez J."/>
        </authorList>
    </citation>
    <scope>NUCLEOTIDE SEQUENCE</scope>
</reference>
<feature type="domain" description="Fatty acid kinase subunit A-like C-terminal" evidence="1">
    <location>
        <begin position="1"/>
        <end position="128"/>
    </location>
</feature>
<dbReference type="InterPro" id="IPR033470">
    <property type="entry name" value="FakA-like_C"/>
</dbReference>
<dbReference type="AlphaFoldDB" id="T1A0C4"/>
<sequence length="128" mass="13702">MNPSTEEILLAIEEVPGDNVIVLPNNTNVTPVAQIAAEISKKCVRVIPTRGVVEGLSALVEFDPMVSIDENFESMSECAKRVTVAEITQAVRDYSDESGLVHAGDFIGLSRQGLVAVSKSLEDTVVDT</sequence>
<gene>
    <name evidence="2" type="ORF">B1A_13488</name>
</gene>